<dbReference type="AlphaFoldDB" id="A0AAV0PGC9"/>
<evidence type="ECO:0000256" key="1">
    <source>
        <dbReference type="SAM" id="MobiDB-lite"/>
    </source>
</evidence>
<dbReference type="Proteomes" id="UP001154282">
    <property type="component" value="Unassembled WGS sequence"/>
</dbReference>
<feature type="region of interest" description="Disordered" evidence="1">
    <location>
        <begin position="81"/>
        <end position="107"/>
    </location>
</feature>
<keyword evidence="3" id="KW-1185">Reference proteome</keyword>
<name>A0AAV0PGC9_9ROSI</name>
<sequence length="142" mass="16263">MLYRGKGDGDHIHKQLPHHNLAGAPHRRRLPTLHNRLRAGRPSHRQGRHPSALQRPVLGPNRVLLELHGPVQLPHRRLRDRPGVVQRRRRQPARIPRGVHSSSRPHNVLLHGDLRQPRHVPAVDLLRDFQGAVPAGVQLRLR</sequence>
<dbReference type="EMBL" id="CAMGYJ010000008">
    <property type="protein sequence ID" value="CAI0469326.1"/>
    <property type="molecule type" value="Genomic_DNA"/>
</dbReference>
<evidence type="ECO:0000313" key="2">
    <source>
        <dbReference type="EMBL" id="CAI0469326.1"/>
    </source>
</evidence>
<proteinExistence type="predicted"/>
<organism evidence="2 3">
    <name type="scientific">Linum tenue</name>
    <dbReference type="NCBI Taxonomy" id="586396"/>
    <lineage>
        <taxon>Eukaryota</taxon>
        <taxon>Viridiplantae</taxon>
        <taxon>Streptophyta</taxon>
        <taxon>Embryophyta</taxon>
        <taxon>Tracheophyta</taxon>
        <taxon>Spermatophyta</taxon>
        <taxon>Magnoliopsida</taxon>
        <taxon>eudicotyledons</taxon>
        <taxon>Gunneridae</taxon>
        <taxon>Pentapetalae</taxon>
        <taxon>rosids</taxon>
        <taxon>fabids</taxon>
        <taxon>Malpighiales</taxon>
        <taxon>Linaceae</taxon>
        <taxon>Linum</taxon>
    </lineage>
</organism>
<evidence type="ECO:0000313" key="3">
    <source>
        <dbReference type="Proteomes" id="UP001154282"/>
    </source>
</evidence>
<comment type="caution">
    <text evidence="2">The sequence shown here is derived from an EMBL/GenBank/DDBJ whole genome shotgun (WGS) entry which is preliminary data.</text>
</comment>
<reference evidence="2" key="1">
    <citation type="submission" date="2022-08" db="EMBL/GenBank/DDBJ databases">
        <authorList>
            <person name="Gutierrez-Valencia J."/>
        </authorList>
    </citation>
    <scope>NUCLEOTIDE SEQUENCE</scope>
</reference>
<protein>
    <submittedName>
        <fullName evidence="2">Uncharacterized protein</fullName>
    </submittedName>
</protein>
<gene>
    <name evidence="2" type="ORF">LITE_LOCUS38135</name>
</gene>
<accession>A0AAV0PGC9</accession>
<feature type="compositionally biased region" description="Basic and acidic residues" evidence="1">
    <location>
        <begin position="1"/>
        <end position="13"/>
    </location>
</feature>
<feature type="region of interest" description="Disordered" evidence="1">
    <location>
        <begin position="1"/>
        <end position="29"/>
    </location>
</feature>